<proteinExistence type="predicted"/>
<name>A0ABV5ZEB7_9GAMM</name>
<gene>
    <name evidence="1" type="ORF">ACFFLH_14420</name>
</gene>
<dbReference type="SUPFAM" id="SSF51197">
    <property type="entry name" value="Clavaminate synthase-like"/>
    <property type="match status" value="1"/>
</dbReference>
<evidence type="ECO:0000313" key="2">
    <source>
        <dbReference type="Proteomes" id="UP001589628"/>
    </source>
</evidence>
<protein>
    <submittedName>
        <fullName evidence="1">2OG-Fe(II) oxygenase</fullName>
    </submittedName>
</protein>
<evidence type="ECO:0000313" key="1">
    <source>
        <dbReference type="EMBL" id="MFB9887613.1"/>
    </source>
</evidence>
<sequence length="386" mass="44295">MECIKSWNEYFCLLRRCVTDCSSKSEFKERGFYTDYLDRSSVELLKEQVDKLNGVKFCSWDHLENYSFNNLDWMGRGYVNKNFSFKLLSEEFCWHLSDVLESMQPLVSQQIGHNFSIVSTRVWEQYPQPQRSQDSYSLGWHTDDFPENFYKILIYLTELNELSGTTKLRVKGQEISLVGVQPGRWVLFDPTAIVHKGEPPVTKGELRATIEITIRPSFVNDLRVLDSGVNSKIPIYPWSARSSAVLAKRKHCIYSLEKESAVSGFLGDDMKRVEVFGGGPQEYFNKIHALISYLNSKDKVWVYGLGSVAKIFLPHIVEKVEEVVDVGMATKMCKEIGKTVLPADDMLRSTDKNRVIFVTPIGRKKEISALLENVICQEVVYAEDFL</sequence>
<organism evidence="1 2">
    <name type="scientific">Balneatrix alpica</name>
    <dbReference type="NCBI Taxonomy" id="75684"/>
    <lineage>
        <taxon>Bacteria</taxon>
        <taxon>Pseudomonadati</taxon>
        <taxon>Pseudomonadota</taxon>
        <taxon>Gammaproteobacteria</taxon>
        <taxon>Oceanospirillales</taxon>
        <taxon>Balneatrichaceae</taxon>
        <taxon>Balneatrix</taxon>
    </lineage>
</organism>
<dbReference type="EMBL" id="JBHLZN010000005">
    <property type="protein sequence ID" value="MFB9887613.1"/>
    <property type="molecule type" value="Genomic_DNA"/>
</dbReference>
<dbReference type="RefSeq" id="WP_027312768.1">
    <property type="nucleotide sequence ID" value="NZ_JBHLZN010000005.1"/>
</dbReference>
<dbReference type="Proteomes" id="UP001589628">
    <property type="component" value="Unassembled WGS sequence"/>
</dbReference>
<reference evidence="1 2" key="1">
    <citation type="submission" date="2024-09" db="EMBL/GenBank/DDBJ databases">
        <authorList>
            <person name="Sun Q."/>
            <person name="Mori K."/>
        </authorList>
    </citation>
    <scope>NUCLEOTIDE SEQUENCE [LARGE SCALE GENOMIC DNA]</scope>
    <source>
        <strain evidence="1 2">ATCC 51285</strain>
    </source>
</reference>
<accession>A0ABV5ZEB7</accession>
<keyword evidence="2" id="KW-1185">Reference proteome</keyword>
<comment type="caution">
    <text evidence="1">The sequence shown here is derived from an EMBL/GenBank/DDBJ whole genome shotgun (WGS) entry which is preliminary data.</text>
</comment>